<evidence type="ECO:0000313" key="4">
    <source>
        <dbReference type="Proteomes" id="UP001234581"/>
    </source>
</evidence>
<dbReference type="PROSITE" id="PS50181">
    <property type="entry name" value="FBOX"/>
    <property type="match status" value="1"/>
</dbReference>
<sequence length="378" mass="43292">MDTPLFNPDIDFQASFHTMATAPRSFPRKELLDLQGRPVNVEQLASDYSLILITLKRADCPACQQLLHYLNLYGLDPDMTEYYDPFLNETLSIDPEQKKFCELLLKRDAYFIIVCPGSTEQVAEVQQNTHFMQYPFIGGEQAIELGQELKLQMTETQLWPAVLAITKKTLKTEFIKLGRGPADMSHLEVIRHLSTRRIEIESAGSTKVDDAHKIMEKLKWRAKRCREGRMVTTLSLLQPQPPPSPSPPSRPTQNSHWTSLPTEIVELMLSYLDTPFLLKASRTCRLFYISSCNVLIERLREHAQRVQRVLPRKDGLFLPRSTMDRLVVNPNAVGFRETEYYVGELTRLYAEVAGDTSPRIRRTAGWKLGKPFPATVVR</sequence>
<evidence type="ECO:0000313" key="3">
    <source>
        <dbReference type="EMBL" id="KAJ8657780.1"/>
    </source>
</evidence>
<name>A0AAD7V3Z3_9FUNG</name>
<dbReference type="AlphaFoldDB" id="A0AAD7V3Z3"/>
<dbReference type="InterPro" id="IPR001810">
    <property type="entry name" value="F-box_dom"/>
</dbReference>
<proteinExistence type="predicted"/>
<feature type="region of interest" description="Disordered" evidence="1">
    <location>
        <begin position="235"/>
        <end position="256"/>
    </location>
</feature>
<dbReference type="Proteomes" id="UP001234581">
    <property type="component" value="Unassembled WGS sequence"/>
</dbReference>
<organism evidence="3 4">
    <name type="scientific">Lichtheimia ornata</name>
    <dbReference type="NCBI Taxonomy" id="688661"/>
    <lineage>
        <taxon>Eukaryota</taxon>
        <taxon>Fungi</taxon>
        <taxon>Fungi incertae sedis</taxon>
        <taxon>Mucoromycota</taxon>
        <taxon>Mucoromycotina</taxon>
        <taxon>Mucoromycetes</taxon>
        <taxon>Mucorales</taxon>
        <taxon>Lichtheimiaceae</taxon>
        <taxon>Lichtheimia</taxon>
    </lineage>
</organism>
<dbReference type="GeneID" id="83214006"/>
<keyword evidence="4" id="KW-1185">Reference proteome</keyword>
<dbReference type="EMBL" id="JARTCD010000029">
    <property type="protein sequence ID" value="KAJ8657780.1"/>
    <property type="molecule type" value="Genomic_DNA"/>
</dbReference>
<dbReference type="RefSeq" id="XP_058342693.1">
    <property type="nucleotide sequence ID" value="XM_058486622.1"/>
</dbReference>
<dbReference type="InterPro" id="IPR036047">
    <property type="entry name" value="F-box-like_dom_sf"/>
</dbReference>
<evidence type="ECO:0000259" key="2">
    <source>
        <dbReference type="PROSITE" id="PS50181"/>
    </source>
</evidence>
<protein>
    <recommendedName>
        <fullName evidence="2">F-box domain-containing protein</fullName>
    </recommendedName>
</protein>
<evidence type="ECO:0000256" key="1">
    <source>
        <dbReference type="SAM" id="MobiDB-lite"/>
    </source>
</evidence>
<feature type="domain" description="F-box" evidence="2">
    <location>
        <begin position="254"/>
        <end position="306"/>
    </location>
</feature>
<accession>A0AAD7V3Z3</accession>
<gene>
    <name evidence="3" type="ORF">O0I10_006595</name>
</gene>
<dbReference type="Gene3D" id="1.20.1280.50">
    <property type="match status" value="1"/>
</dbReference>
<dbReference type="SUPFAM" id="SSF81383">
    <property type="entry name" value="F-box domain"/>
    <property type="match status" value="1"/>
</dbReference>
<feature type="compositionally biased region" description="Pro residues" evidence="1">
    <location>
        <begin position="239"/>
        <end position="250"/>
    </location>
</feature>
<reference evidence="3 4" key="1">
    <citation type="submission" date="2023-03" db="EMBL/GenBank/DDBJ databases">
        <title>Genome sequence of Lichtheimia ornata CBS 291.66.</title>
        <authorList>
            <person name="Mohabir J.T."/>
            <person name="Shea T.P."/>
            <person name="Kurbessoian T."/>
            <person name="Berby B."/>
            <person name="Fontaine J."/>
            <person name="Livny J."/>
            <person name="Gnirke A."/>
            <person name="Stajich J.E."/>
            <person name="Cuomo C.A."/>
        </authorList>
    </citation>
    <scope>NUCLEOTIDE SEQUENCE [LARGE SCALE GENOMIC DNA]</scope>
    <source>
        <strain evidence="3">CBS 291.66</strain>
    </source>
</reference>
<comment type="caution">
    <text evidence="3">The sequence shown here is derived from an EMBL/GenBank/DDBJ whole genome shotgun (WGS) entry which is preliminary data.</text>
</comment>